<evidence type="ECO:0000313" key="1">
    <source>
        <dbReference type="EMBL" id="CAC9975890.1"/>
    </source>
</evidence>
<evidence type="ECO:0008006" key="3">
    <source>
        <dbReference type="Google" id="ProtNLM"/>
    </source>
</evidence>
<proteinExistence type="predicted"/>
<dbReference type="RefSeq" id="WP_180859900.1">
    <property type="nucleotide sequence ID" value="NZ_CAIJDE010000055.1"/>
</dbReference>
<keyword evidence="2" id="KW-1185">Reference proteome</keyword>
<dbReference type="EMBL" id="CAIJDE010000055">
    <property type="protein sequence ID" value="CAC9975890.1"/>
    <property type="molecule type" value="Genomic_DNA"/>
</dbReference>
<dbReference type="AlphaFoldDB" id="A0A9N8J424"/>
<sequence length="312" mass="33024">MQPGNGILSGKTCFDVVQINNGTDCGTLASRASQKADFTNTYTYTFTPSGTVTDFHFEYIENVGVGKIVESFTPNNYTVTVKYKTTLSGPQPQGAAGLNAANAYSVSIYAVFKDGTGAQKSVKLTAQIKDCRCCGAYLGANNTNWRDFMCHNVGVDETLDPFTPDTRLIGTMFQFGAPKSSPLSASPTGWLVQADGSNGPNDPCPPGYRVPTKAEFQGLLTNKSTMALVGSQYKGGAGGVKFGTNLMLPTSSTNSNITTVYIYHTREIYSGTTNSKFISTVGPSTVNDFGMGAGNPDTIASVRCIAKLAGEK</sequence>
<dbReference type="Proteomes" id="UP000533639">
    <property type="component" value="Unassembled WGS sequence"/>
</dbReference>
<accession>A0A9N8J424</accession>
<name>A0A9N8J424_9FLAO</name>
<reference evidence="1 2" key="1">
    <citation type="submission" date="2020-06" db="EMBL/GenBank/DDBJ databases">
        <authorList>
            <person name="Criscuolo A."/>
        </authorList>
    </citation>
    <scope>NUCLEOTIDE SEQUENCE [LARGE SCALE GENOMIC DNA]</scope>
    <source>
        <strain evidence="1">PXU-55</strain>
    </source>
</reference>
<gene>
    <name evidence="1" type="ORF">FLAPXU55_03610</name>
</gene>
<protein>
    <recommendedName>
        <fullName evidence="3">Fibrobacter succinogenes major paralogous domain-containing protein</fullName>
    </recommendedName>
</protein>
<organism evidence="1 2">
    <name type="scientific">Flavobacterium panici</name>
    <dbReference type="NCBI Taxonomy" id="2654843"/>
    <lineage>
        <taxon>Bacteria</taxon>
        <taxon>Pseudomonadati</taxon>
        <taxon>Bacteroidota</taxon>
        <taxon>Flavobacteriia</taxon>
        <taxon>Flavobacteriales</taxon>
        <taxon>Flavobacteriaceae</taxon>
        <taxon>Flavobacterium</taxon>
    </lineage>
</organism>
<evidence type="ECO:0000313" key="2">
    <source>
        <dbReference type="Proteomes" id="UP000533639"/>
    </source>
</evidence>
<comment type="caution">
    <text evidence="1">The sequence shown here is derived from an EMBL/GenBank/DDBJ whole genome shotgun (WGS) entry which is preliminary data.</text>
</comment>